<dbReference type="Pfam" id="PF01381">
    <property type="entry name" value="HTH_3"/>
    <property type="match status" value="1"/>
</dbReference>
<reference evidence="5 6" key="1">
    <citation type="submission" date="2018-05" db="EMBL/GenBank/DDBJ databases">
        <title>Genomic Encyclopedia of Type Strains, Phase IV (KMG-IV): sequencing the most valuable type-strain genomes for metagenomic binning, comparative biology and taxonomic classification.</title>
        <authorList>
            <person name="Goeker M."/>
        </authorList>
    </citation>
    <scope>NUCLEOTIDE SEQUENCE [LARGE SCALE GENOMIC DNA]</scope>
    <source>
        <strain evidence="5 6">DSM 22999</strain>
    </source>
</reference>
<protein>
    <submittedName>
        <fullName evidence="5">Helix-turn-helix protein</fullName>
    </submittedName>
</protein>
<gene>
    <name evidence="5" type="ORF">C8D76_103103</name>
</gene>
<organism evidence="5 6">
    <name type="scientific">Alitibacter langaaensis DSM 22999</name>
    <dbReference type="NCBI Taxonomy" id="1122935"/>
    <lineage>
        <taxon>Bacteria</taxon>
        <taxon>Pseudomonadati</taxon>
        <taxon>Pseudomonadota</taxon>
        <taxon>Gammaproteobacteria</taxon>
        <taxon>Pasteurellales</taxon>
        <taxon>Pasteurellaceae</taxon>
        <taxon>Alitibacter</taxon>
    </lineage>
</organism>
<dbReference type="InterPro" id="IPR036286">
    <property type="entry name" value="LexA/Signal_pep-like_sf"/>
</dbReference>
<name>A0A2U0TA89_9PAST</name>
<dbReference type="RefSeq" id="WP_116631402.1">
    <property type="nucleotide sequence ID" value="NZ_QENU01000003.1"/>
</dbReference>
<dbReference type="PANTHER" id="PTHR40661:SF3">
    <property type="entry name" value="FELS-1 PROPHAGE TRANSCRIPTIONAL REGULATOR"/>
    <property type="match status" value="1"/>
</dbReference>
<accession>A0A2U0TA89</accession>
<dbReference type="Proteomes" id="UP000245909">
    <property type="component" value="Unassembled WGS sequence"/>
</dbReference>
<dbReference type="SUPFAM" id="SSF47413">
    <property type="entry name" value="lambda repressor-like DNA-binding domains"/>
    <property type="match status" value="1"/>
</dbReference>
<dbReference type="CDD" id="cd06529">
    <property type="entry name" value="S24_LexA-like"/>
    <property type="match status" value="1"/>
</dbReference>
<dbReference type="InterPro" id="IPR010982">
    <property type="entry name" value="Lambda_DNA-bd_dom_sf"/>
</dbReference>
<dbReference type="CDD" id="cd00093">
    <property type="entry name" value="HTH_XRE"/>
    <property type="match status" value="1"/>
</dbReference>
<evidence type="ECO:0000259" key="4">
    <source>
        <dbReference type="PROSITE" id="PS50943"/>
    </source>
</evidence>
<dbReference type="SUPFAM" id="SSF51306">
    <property type="entry name" value="LexA/Signal peptidase"/>
    <property type="match status" value="1"/>
</dbReference>
<dbReference type="Gene3D" id="1.10.260.40">
    <property type="entry name" value="lambda repressor-like DNA-binding domains"/>
    <property type="match status" value="1"/>
</dbReference>
<evidence type="ECO:0000256" key="1">
    <source>
        <dbReference type="ARBA" id="ARBA00023015"/>
    </source>
</evidence>
<dbReference type="OrthoDB" id="5676324at2"/>
<dbReference type="EMBL" id="QENU01000003">
    <property type="protein sequence ID" value="PVX40530.1"/>
    <property type="molecule type" value="Genomic_DNA"/>
</dbReference>
<dbReference type="SMART" id="SM00530">
    <property type="entry name" value="HTH_XRE"/>
    <property type="match status" value="1"/>
</dbReference>
<proteinExistence type="predicted"/>
<dbReference type="AlphaFoldDB" id="A0A2U0TA89"/>
<keyword evidence="3" id="KW-0804">Transcription</keyword>
<dbReference type="PANTHER" id="PTHR40661">
    <property type="match status" value="1"/>
</dbReference>
<dbReference type="InterPro" id="IPR015927">
    <property type="entry name" value="Peptidase_S24_S26A/B/C"/>
</dbReference>
<keyword evidence="1" id="KW-0805">Transcription regulation</keyword>
<dbReference type="InterPro" id="IPR001387">
    <property type="entry name" value="Cro/C1-type_HTH"/>
</dbReference>
<evidence type="ECO:0000313" key="5">
    <source>
        <dbReference type="EMBL" id="PVX40530.1"/>
    </source>
</evidence>
<dbReference type="Gene3D" id="2.10.109.10">
    <property type="entry name" value="Umud Fragment, subunit A"/>
    <property type="match status" value="1"/>
</dbReference>
<evidence type="ECO:0000313" key="6">
    <source>
        <dbReference type="Proteomes" id="UP000245909"/>
    </source>
</evidence>
<keyword evidence="2" id="KW-0238">DNA-binding</keyword>
<feature type="domain" description="HTH cro/C1-type" evidence="4">
    <location>
        <begin position="13"/>
        <end position="67"/>
    </location>
</feature>
<sequence length="199" mass="22989">MKTDKNLPFRLLFKQKRSELGLSQKDIAEKTNTSPTLISKYEKGLSKPRIETAKRIAEVLSIDLDTLIRSLDQDEVYLIKIPFYLDEMEDDSYFHIANDMLPSYIDTDNLLAYRQKGDAMSPLYKDGDTLLIDKLDKEASINSAFLVEIDDYNGIKLVSKNDFAKEYIIHSVNTNYQPIYVKTNEVNIIGRVIWCGRFM</sequence>
<dbReference type="GO" id="GO:0003677">
    <property type="term" value="F:DNA binding"/>
    <property type="evidence" value="ECO:0007669"/>
    <property type="project" value="UniProtKB-KW"/>
</dbReference>
<dbReference type="Pfam" id="PF00717">
    <property type="entry name" value="Peptidase_S24"/>
    <property type="match status" value="1"/>
</dbReference>
<keyword evidence="6" id="KW-1185">Reference proteome</keyword>
<comment type="caution">
    <text evidence="5">The sequence shown here is derived from an EMBL/GenBank/DDBJ whole genome shotgun (WGS) entry which is preliminary data.</text>
</comment>
<dbReference type="InterPro" id="IPR039418">
    <property type="entry name" value="LexA-like"/>
</dbReference>
<evidence type="ECO:0000256" key="3">
    <source>
        <dbReference type="ARBA" id="ARBA00023163"/>
    </source>
</evidence>
<evidence type="ECO:0000256" key="2">
    <source>
        <dbReference type="ARBA" id="ARBA00023125"/>
    </source>
</evidence>
<dbReference type="PROSITE" id="PS50943">
    <property type="entry name" value="HTH_CROC1"/>
    <property type="match status" value="1"/>
</dbReference>